<dbReference type="Gene3D" id="2.40.10.270">
    <property type="entry name" value="Bacteriophage SPP1 head-tail adaptor protein"/>
    <property type="match status" value="1"/>
</dbReference>
<proteinExistence type="predicted"/>
<accession>A0ABS8ER85</accession>
<evidence type="ECO:0000313" key="1">
    <source>
        <dbReference type="EMBL" id="MCC2147677.1"/>
    </source>
</evidence>
<dbReference type="Pfam" id="PF05521">
    <property type="entry name" value="Phage_HCP"/>
    <property type="match status" value="1"/>
</dbReference>
<organism evidence="1 2">
    <name type="scientific">Hominisplanchenecus faecis</name>
    <dbReference type="NCBI Taxonomy" id="2885351"/>
    <lineage>
        <taxon>Bacteria</taxon>
        <taxon>Bacillati</taxon>
        <taxon>Bacillota</taxon>
        <taxon>Clostridia</taxon>
        <taxon>Lachnospirales</taxon>
        <taxon>Lachnospiraceae</taxon>
        <taxon>Hominisplanchenecus</taxon>
    </lineage>
</organism>
<dbReference type="InterPro" id="IPR038666">
    <property type="entry name" value="SSP1_head-tail_sf"/>
</dbReference>
<reference evidence="1 2" key="1">
    <citation type="submission" date="2021-10" db="EMBL/GenBank/DDBJ databases">
        <title>Anaerobic single-cell dispensing facilitates the cultivation of human gut bacteria.</title>
        <authorList>
            <person name="Afrizal A."/>
        </authorList>
    </citation>
    <scope>NUCLEOTIDE SEQUENCE [LARGE SCALE GENOMIC DNA]</scope>
    <source>
        <strain evidence="1 2">CLA-AA-H246</strain>
    </source>
</reference>
<dbReference type="EMBL" id="JAJEQE010000001">
    <property type="protein sequence ID" value="MCC2147677.1"/>
    <property type="molecule type" value="Genomic_DNA"/>
</dbReference>
<name>A0ABS8ER85_9FIRM</name>
<keyword evidence="2" id="KW-1185">Reference proteome</keyword>
<gene>
    <name evidence="1" type="ORF">LKD42_00170</name>
</gene>
<dbReference type="InterPro" id="IPR008767">
    <property type="entry name" value="Phage_SPP1_head-tail_adaptor"/>
</dbReference>
<sequence>MNIALLNLRITFQKNVIVSDKIGNRKNTWEDYFSCYATISGESGTETATAGQTIPTGTAAFTVRYCKDVAAVTTDDFRIVCGDELYNITNIDHMNHKRKALKFGVKKARR</sequence>
<dbReference type="RefSeq" id="WP_248834468.1">
    <property type="nucleotide sequence ID" value="NZ_JAJEQE010000001.1"/>
</dbReference>
<evidence type="ECO:0000313" key="2">
    <source>
        <dbReference type="Proteomes" id="UP001299235"/>
    </source>
</evidence>
<protein>
    <submittedName>
        <fullName evidence="1">Phage head closure protein</fullName>
    </submittedName>
</protein>
<comment type="caution">
    <text evidence="1">The sequence shown here is derived from an EMBL/GenBank/DDBJ whole genome shotgun (WGS) entry which is preliminary data.</text>
</comment>
<dbReference type="NCBIfam" id="TIGR01563">
    <property type="entry name" value="gp16_SPP1"/>
    <property type="match status" value="1"/>
</dbReference>
<dbReference type="Proteomes" id="UP001299235">
    <property type="component" value="Unassembled WGS sequence"/>
</dbReference>